<evidence type="ECO:0000259" key="2">
    <source>
        <dbReference type="PROSITE" id="PS51831"/>
    </source>
</evidence>
<dbReference type="PROSITE" id="PS51831">
    <property type="entry name" value="HD"/>
    <property type="match status" value="1"/>
</dbReference>
<protein>
    <submittedName>
        <fullName evidence="3">Deoxyguanosinetriphosphate triphosphohydrolase</fullName>
    </submittedName>
</protein>
<dbReference type="InterPro" id="IPR006674">
    <property type="entry name" value="HD_domain"/>
</dbReference>
<organism evidence="3 4">
    <name type="scientific">Guopingia tenuis</name>
    <dbReference type="NCBI Taxonomy" id="2763656"/>
    <lineage>
        <taxon>Bacteria</taxon>
        <taxon>Bacillati</taxon>
        <taxon>Bacillota</taxon>
        <taxon>Clostridia</taxon>
        <taxon>Christensenellales</taxon>
        <taxon>Christensenellaceae</taxon>
        <taxon>Guopingia</taxon>
    </lineage>
</organism>
<dbReference type="Pfam" id="PF01966">
    <property type="entry name" value="HD"/>
    <property type="match status" value="1"/>
</dbReference>
<evidence type="ECO:0000313" key="3">
    <source>
        <dbReference type="EMBL" id="MBC8537893.1"/>
    </source>
</evidence>
<dbReference type="GO" id="GO:0016793">
    <property type="term" value="F:triphosphoric monoester hydrolase activity"/>
    <property type="evidence" value="ECO:0007669"/>
    <property type="project" value="InterPro"/>
</dbReference>
<dbReference type="NCBIfam" id="TIGR01353">
    <property type="entry name" value="dGTP_triPase"/>
    <property type="match status" value="1"/>
</dbReference>
<accession>A0A926DFT5</accession>
<gene>
    <name evidence="3" type="ORF">H8693_02955</name>
</gene>
<dbReference type="EMBL" id="JACRSS010000001">
    <property type="protein sequence ID" value="MBC8537893.1"/>
    <property type="molecule type" value="Genomic_DNA"/>
</dbReference>
<dbReference type="InterPro" id="IPR051094">
    <property type="entry name" value="Diverse_Catalytic_Enzymes"/>
</dbReference>
<dbReference type="Pfam" id="PF13286">
    <property type="entry name" value="HD_assoc"/>
    <property type="match status" value="1"/>
</dbReference>
<dbReference type="CDD" id="cd00077">
    <property type="entry name" value="HDc"/>
    <property type="match status" value="1"/>
</dbReference>
<dbReference type="InterPro" id="IPR003607">
    <property type="entry name" value="HD/PDEase_dom"/>
</dbReference>
<dbReference type="Proteomes" id="UP000617951">
    <property type="component" value="Unassembled WGS sequence"/>
</dbReference>
<keyword evidence="4" id="KW-1185">Reference proteome</keyword>
<evidence type="ECO:0000256" key="1">
    <source>
        <dbReference type="ARBA" id="ARBA00022801"/>
    </source>
</evidence>
<dbReference type="InterPro" id="IPR006261">
    <property type="entry name" value="dGTPase"/>
</dbReference>
<evidence type="ECO:0000313" key="4">
    <source>
        <dbReference type="Proteomes" id="UP000617951"/>
    </source>
</evidence>
<dbReference type="InterPro" id="IPR026875">
    <property type="entry name" value="PHydrolase_assoc_dom"/>
</dbReference>
<sequence>MIRERLYQQEEETLSPFAMLCKNTRGREIPIEESEIRTEYMRDRDRIVHCKSFRRLKDKTQVFINPAGSHYRTRLTHTLEVSQISRTIARALMLNEDLTEAIALGHDLGHTPFGHAGERAIAHFLKNCSEAQGMTFSHNVQSLRIVEKLENGKGLNLTFEVRDGILNHKKNMKPCTLEGMAVNFADRIAYLNHDIDDALRAHIIRQEDLPRECIKILGDTHSRRINTMILDIVEQSMDRDHLAMSREVGEATDLLRNFMFEEVYVESAAKLEEKKVQDVIDLLFSYYMKHPDEIPAADRRRMEEDGRIVCIMDYIAGMTDKFAVMKFQELFVPHSWTML</sequence>
<name>A0A926DFT5_9FIRM</name>
<reference evidence="3" key="1">
    <citation type="submission" date="2020-08" db="EMBL/GenBank/DDBJ databases">
        <title>Genome public.</title>
        <authorList>
            <person name="Liu C."/>
            <person name="Sun Q."/>
        </authorList>
    </citation>
    <scope>NUCLEOTIDE SEQUENCE</scope>
    <source>
        <strain evidence="3">NSJ-63</strain>
    </source>
</reference>
<proteinExistence type="predicted"/>
<dbReference type="PANTHER" id="PTHR35795">
    <property type="entry name" value="SLR1885 PROTEIN"/>
    <property type="match status" value="1"/>
</dbReference>
<dbReference type="NCBIfam" id="NF002327">
    <property type="entry name" value="PRK01286.1-2"/>
    <property type="match status" value="1"/>
</dbReference>
<dbReference type="SUPFAM" id="SSF109604">
    <property type="entry name" value="HD-domain/PDEase-like"/>
    <property type="match status" value="1"/>
</dbReference>
<dbReference type="Gene3D" id="1.10.3210.10">
    <property type="entry name" value="Hypothetical protein af1432"/>
    <property type="match status" value="1"/>
</dbReference>
<dbReference type="AlphaFoldDB" id="A0A926DFT5"/>
<feature type="domain" description="HD" evidence="2">
    <location>
        <begin position="74"/>
        <end position="191"/>
    </location>
</feature>
<comment type="caution">
    <text evidence="3">The sequence shown here is derived from an EMBL/GenBank/DDBJ whole genome shotgun (WGS) entry which is preliminary data.</text>
</comment>
<dbReference type="RefSeq" id="WP_330605691.1">
    <property type="nucleotide sequence ID" value="NZ_JACRSS010000001.1"/>
</dbReference>
<dbReference type="PANTHER" id="PTHR35795:SF1">
    <property type="entry name" value="BIS(5'-NUCLEOSYL)-TETRAPHOSPHATASE, SYMMETRICAL"/>
    <property type="match status" value="1"/>
</dbReference>
<dbReference type="SMART" id="SM00471">
    <property type="entry name" value="HDc"/>
    <property type="match status" value="1"/>
</dbReference>
<keyword evidence="1" id="KW-0378">Hydrolase</keyword>